<reference evidence="1 2" key="1">
    <citation type="journal article" date="2014" name="Int. J. Syst. Evol. Microbiol.">
        <title>Listeria floridensis sp. nov., Listeria aquatica sp. nov., Listeria cornellensis sp. nov., Listeria riparia sp. nov. and Listeria grandensis sp. nov., from agricultural and natural environments.</title>
        <authorList>
            <person name="den Bakker H.C."/>
            <person name="Warchocki S."/>
            <person name="Wright E.M."/>
            <person name="Allred A.F."/>
            <person name="Ahlstrom C."/>
            <person name="Manuel C.S."/>
            <person name="Stasiewicz M.J."/>
            <person name="Burrell A."/>
            <person name="Roof S."/>
            <person name="Strawn L."/>
            <person name="Fortes E.D."/>
            <person name="Nightingale K.K."/>
            <person name="Kephart D."/>
            <person name="Wiedmann M."/>
        </authorList>
    </citation>
    <scope>NUCLEOTIDE SEQUENCE [LARGE SCALE GENOMIC DNA]</scope>
    <source>
        <strain evidence="2">FSL F6-969</strain>
    </source>
</reference>
<dbReference type="AlphaFoldDB" id="W7C505"/>
<dbReference type="Gene3D" id="3.40.50.1820">
    <property type="entry name" value="alpha/beta hydrolase"/>
    <property type="match status" value="1"/>
</dbReference>
<dbReference type="InterPro" id="IPR029058">
    <property type="entry name" value="AB_hydrolase_fold"/>
</dbReference>
<dbReference type="EMBL" id="AODE01000007">
    <property type="protein sequence ID" value="EUJ32177.1"/>
    <property type="molecule type" value="Genomic_DNA"/>
</dbReference>
<proteinExistence type="predicted"/>
<sequence length="295" mass="32829">MKKKGFNHMKKWILGIGLLLLVLAGCSNSKASEKELENLPNLSGETALILVHGTGGSTGTFDGFSDTFIDDYKLSNERIKLEIGTDGKLTYQGVFTKNAKHPIVQIGFEDSIDATIEEQTDWLRIAMQDLEKRYHFATFDGVGHSNGGLVLSTYSQKYAKTTPTLERLVAIGAPYNDLDAEDNDGDLAFDNVPVTTPLLKTYKDKRAKIDSDLLVLSIASDIDDGSFSDDIVPVLSALGSRLIFKDTAKVYLESYYKGAEYDHRTMYANPNIQKKVAWFLYTYKDDKKEVELAHS</sequence>
<comment type="caution">
    <text evidence="1">The sequence shown here is derived from an EMBL/GenBank/DDBJ whole genome shotgun (WGS) entry which is preliminary data.</text>
</comment>
<name>W7C505_9LIST</name>
<evidence type="ECO:0000313" key="2">
    <source>
        <dbReference type="Proteomes" id="UP000019254"/>
    </source>
</evidence>
<dbReference type="SUPFAM" id="SSF53474">
    <property type="entry name" value="alpha/beta-Hydrolases"/>
    <property type="match status" value="1"/>
</dbReference>
<evidence type="ECO:0000313" key="1">
    <source>
        <dbReference type="EMBL" id="EUJ32177.1"/>
    </source>
</evidence>
<dbReference type="Pfam" id="PF06028">
    <property type="entry name" value="DUF915"/>
    <property type="match status" value="1"/>
</dbReference>
<keyword evidence="1" id="KW-0449">Lipoprotein</keyword>
<dbReference type="PATRIC" id="fig|1265820.5.peg.633"/>
<dbReference type="InterPro" id="IPR010315">
    <property type="entry name" value="DUF915_hydro-like"/>
</dbReference>
<keyword evidence="2" id="KW-1185">Reference proteome</keyword>
<organism evidence="1 2">
    <name type="scientific">Listeria cornellensis FSL F6-0969</name>
    <dbReference type="NCBI Taxonomy" id="1265820"/>
    <lineage>
        <taxon>Bacteria</taxon>
        <taxon>Bacillati</taxon>
        <taxon>Bacillota</taxon>
        <taxon>Bacilli</taxon>
        <taxon>Bacillales</taxon>
        <taxon>Listeriaceae</taxon>
        <taxon>Listeria</taxon>
    </lineage>
</organism>
<dbReference type="PROSITE" id="PS51257">
    <property type="entry name" value="PROKAR_LIPOPROTEIN"/>
    <property type="match status" value="1"/>
</dbReference>
<dbReference type="Proteomes" id="UP000019254">
    <property type="component" value="Unassembled WGS sequence"/>
</dbReference>
<gene>
    <name evidence="1" type="ORF">PCORN_03243</name>
</gene>
<dbReference type="STRING" id="1265820.PCORN_03243"/>
<protein>
    <submittedName>
        <fullName evidence="1">Lipoprotein</fullName>
    </submittedName>
</protein>
<accession>W7C505</accession>